<comment type="caution">
    <text evidence="7">The sequence shown here is derived from an EMBL/GenBank/DDBJ whole genome shotgun (WGS) entry which is preliminary data.</text>
</comment>
<evidence type="ECO:0000256" key="2">
    <source>
        <dbReference type="ARBA" id="ARBA00022771"/>
    </source>
</evidence>
<dbReference type="AlphaFoldDB" id="A0A2G2XG46"/>
<evidence type="ECO:0000256" key="5">
    <source>
        <dbReference type="SAM" id="MobiDB-lite"/>
    </source>
</evidence>
<dbReference type="PANTHER" id="PTHR46977">
    <property type="entry name" value="PROTEIN FREE1"/>
    <property type="match status" value="1"/>
</dbReference>
<dbReference type="InterPro" id="IPR013083">
    <property type="entry name" value="Znf_RING/FYVE/PHD"/>
</dbReference>
<dbReference type="SUPFAM" id="SSF57903">
    <property type="entry name" value="FYVE/PHD zinc finger"/>
    <property type="match status" value="1"/>
</dbReference>
<protein>
    <recommendedName>
        <fullName evidence="6">FYVE-type domain-containing protein</fullName>
    </recommendedName>
</protein>
<name>A0A2G2XG46_CAPBA</name>
<dbReference type="GO" id="GO:0008270">
    <property type="term" value="F:zinc ion binding"/>
    <property type="evidence" value="ECO:0007669"/>
    <property type="project" value="UniProtKB-KW"/>
</dbReference>
<keyword evidence="1" id="KW-0479">Metal-binding</keyword>
<reference evidence="8" key="2">
    <citation type="journal article" date="2017" name="J. Anim. Genet.">
        <title>Multiple reference genome sequences of hot pepper reveal the massive evolution of plant disease resistance genes by retroduplication.</title>
        <authorList>
            <person name="Kim S."/>
            <person name="Park J."/>
            <person name="Yeom S.-I."/>
            <person name="Kim Y.-M."/>
            <person name="Seo E."/>
            <person name="Kim K.-T."/>
            <person name="Kim M.-S."/>
            <person name="Lee J.M."/>
            <person name="Cheong K."/>
            <person name="Shin H.-S."/>
            <person name="Kim S.-B."/>
            <person name="Han K."/>
            <person name="Lee J."/>
            <person name="Park M."/>
            <person name="Lee H.-A."/>
            <person name="Lee H.-Y."/>
            <person name="Lee Y."/>
            <person name="Oh S."/>
            <person name="Lee J.H."/>
            <person name="Choi E."/>
            <person name="Choi E."/>
            <person name="Lee S.E."/>
            <person name="Jeon J."/>
            <person name="Kim H."/>
            <person name="Choi G."/>
            <person name="Song H."/>
            <person name="Lee J."/>
            <person name="Lee S.-C."/>
            <person name="Kwon J.-K."/>
            <person name="Lee H.-Y."/>
            <person name="Koo N."/>
            <person name="Hong Y."/>
            <person name="Kim R.W."/>
            <person name="Kang W.-H."/>
            <person name="Huh J.H."/>
            <person name="Kang B.-C."/>
            <person name="Yang T.-J."/>
            <person name="Lee Y.-H."/>
            <person name="Bennetzen J.L."/>
            <person name="Choi D."/>
        </authorList>
    </citation>
    <scope>NUCLEOTIDE SEQUENCE [LARGE SCALE GENOMIC DNA]</scope>
    <source>
        <strain evidence="8">cv. PBC81</strain>
    </source>
</reference>
<evidence type="ECO:0000256" key="3">
    <source>
        <dbReference type="ARBA" id="ARBA00022833"/>
    </source>
</evidence>
<evidence type="ECO:0000259" key="6">
    <source>
        <dbReference type="PROSITE" id="PS50178"/>
    </source>
</evidence>
<organism evidence="7 8">
    <name type="scientific">Capsicum baccatum</name>
    <name type="common">Peruvian pepper</name>
    <dbReference type="NCBI Taxonomy" id="33114"/>
    <lineage>
        <taxon>Eukaryota</taxon>
        <taxon>Viridiplantae</taxon>
        <taxon>Streptophyta</taxon>
        <taxon>Embryophyta</taxon>
        <taxon>Tracheophyta</taxon>
        <taxon>Spermatophyta</taxon>
        <taxon>Magnoliopsida</taxon>
        <taxon>eudicotyledons</taxon>
        <taxon>Gunneridae</taxon>
        <taxon>Pentapetalae</taxon>
        <taxon>asterids</taxon>
        <taxon>lamiids</taxon>
        <taxon>Solanales</taxon>
        <taxon>Solanaceae</taxon>
        <taxon>Solanoideae</taxon>
        <taxon>Capsiceae</taxon>
        <taxon>Capsicum</taxon>
    </lineage>
</organism>
<dbReference type="InterPro" id="IPR011011">
    <property type="entry name" value="Znf_FYVE_PHD"/>
</dbReference>
<dbReference type="InterPro" id="IPR000306">
    <property type="entry name" value="Znf_FYVE"/>
</dbReference>
<accession>A0A2G2XG46</accession>
<keyword evidence="2 4" id="KW-0863">Zinc-finger</keyword>
<evidence type="ECO:0000313" key="7">
    <source>
        <dbReference type="EMBL" id="PHT56454.1"/>
    </source>
</evidence>
<reference evidence="7 8" key="1">
    <citation type="journal article" date="2017" name="Genome Biol.">
        <title>New reference genome sequences of hot pepper reveal the massive evolution of plant disease-resistance genes by retroduplication.</title>
        <authorList>
            <person name="Kim S."/>
            <person name="Park J."/>
            <person name="Yeom S.I."/>
            <person name="Kim Y.M."/>
            <person name="Seo E."/>
            <person name="Kim K.T."/>
            <person name="Kim M.S."/>
            <person name="Lee J.M."/>
            <person name="Cheong K."/>
            <person name="Shin H.S."/>
            <person name="Kim S.B."/>
            <person name="Han K."/>
            <person name="Lee J."/>
            <person name="Park M."/>
            <person name="Lee H.A."/>
            <person name="Lee H.Y."/>
            <person name="Lee Y."/>
            <person name="Oh S."/>
            <person name="Lee J.H."/>
            <person name="Choi E."/>
            <person name="Choi E."/>
            <person name="Lee S.E."/>
            <person name="Jeon J."/>
            <person name="Kim H."/>
            <person name="Choi G."/>
            <person name="Song H."/>
            <person name="Lee J."/>
            <person name="Lee S.C."/>
            <person name="Kwon J.K."/>
            <person name="Lee H.Y."/>
            <person name="Koo N."/>
            <person name="Hong Y."/>
            <person name="Kim R.W."/>
            <person name="Kang W.H."/>
            <person name="Huh J.H."/>
            <person name="Kang B.C."/>
            <person name="Yang T.J."/>
            <person name="Lee Y.H."/>
            <person name="Bennetzen J.L."/>
            <person name="Choi D."/>
        </authorList>
    </citation>
    <scope>NUCLEOTIDE SEQUENCE [LARGE SCALE GENOMIC DNA]</scope>
    <source>
        <strain evidence="8">cv. PBC81</strain>
    </source>
</reference>
<dbReference type="PROSITE" id="PS50178">
    <property type="entry name" value="ZF_FYVE"/>
    <property type="match status" value="1"/>
</dbReference>
<dbReference type="STRING" id="33114.A0A2G2XG46"/>
<dbReference type="PANTHER" id="PTHR46977:SF4">
    <property type="entry name" value="PROTEIN FREE1-LIKE"/>
    <property type="match status" value="1"/>
</dbReference>
<sequence>MLRWMCGLTREDKVKNEIIREKVEITSVEDKMREGRLRWFGQVMRKGTDVSIRRCERLALDDFKRSKDRLKKYWRDVIRHDMELLQIPEDMTLDRKHGDVGSTYYQYYQPPFPNPNPNPNPSSTPADQPYTPAAPVPSQFASAPPVASGDYSNYASAYPPHAQPSADHAPNPPAPFPSNPTSQSSYGFPHLEAPQPNYYPYDQNQAPVSYDYAAPAANYQEPNPPNYNSVNSPAPYSSTSFGGSAGTNYGNSYENSSNYGSYGDQGLYESGVYKYNGKKEESYSGNRSQSNAGMMFDDYGRPINVHSGREQQRPVSTPKVVKAAPKIEDQQDATGGVLKFRVKLLSEGFGQSDMDVLCQIGLDGIRLLDPATSRTQRIYSLENVTRWEVLDSHIFAFWAKTSVDIEAKRIRLKSNSYTTNNILDAVTAASIQVKEMGESSMPSDAIKGSESAAEKKKGFDWMKLMRPLNEEKDHWVPDEAVRKCTACGTDFGAFIRRHHCRNCGDIFCDKCTQGRTALTADEDAQPVRVCDRCMAEVTQRLSNAKSAIRVAALPSHVDLAKKLQEEMDKKRKTSTGHTSQGSRRMREVACPTCTVHLQVNILMQLSFQVEVPASGSETIECSVCQHPFLVSAH</sequence>
<feature type="compositionally biased region" description="Low complexity" evidence="5">
    <location>
        <begin position="226"/>
        <end position="238"/>
    </location>
</feature>
<dbReference type="SMART" id="SM00064">
    <property type="entry name" value="FYVE"/>
    <property type="match status" value="1"/>
</dbReference>
<dbReference type="InterPro" id="IPR017455">
    <property type="entry name" value="Znf_FYVE-rel"/>
</dbReference>
<dbReference type="InterPro" id="IPR045893">
    <property type="entry name" value="FREE1"/>
</dbReference>
<evidence type="ECO:0000256" key="4">
    <source>
        <dbReference type="PROSITE-ProRule" id="PRU00091"/>
    </source>
</evidence>
<dbReference type="GO" id="GO:0036258">
    <property type="term" value="P:multivesicular body assembly"/>
    <property type="evidence" value="ECO:0007669"/>
    <property type="project" value="InterPro"/>
</dbReference>
<keyword evidence="8" id="KW-1185">Reference proteome</keyword>
<evidence type="ECO:0000256" key="1">
    <source>
        <dbReference type="ARBA" id="ARBA00022723"/>
    </source>
</evidence>
<dbReference type="GO" id="GO:0043130">
    <property type="term" value="F:ubiquitin binding"/>
    <property type="evidence" value="ECO:0007669"/>
    <property type="project" value="InterPro"/>
</dbReference>
<gene>
    <name evidence="7" type="ORF">CQW23_04940</name>
</gene>
<dbReference type="EMBL" id="MLFT02000002">
    <property type="protein sequence ID" value="PHT56454.1"/>
    <property type="molecule type" value="Genomic_DNA"/>
</dbReference>
<dbReference type="GO" id="GO:0031902">
    <property type="term" value="C:late endosome membrane"/>
    <property type="evidence" value="ECO:0007669"/>
    <property type="project" value="TreeGrafter"/>
</dbReference>
<feature type="region of interest" description="Disordered" evidence="5">
    <location>
        <begin position="566"/>
        <end position="585"/>
    </location>
</feature>
<dbReference type="GO" id="GO:0070676">
    <property type="term" value="P:intralumenal vesicle formation"/>
    <property type="evidence" value="ECO:0007669"/>
    <property type="project" value="TreeGrafter"/>
</dbReference>
<feature type="region of interest" description="Disordered" evidence="5">
    <location>
        <begin position="104"/>
        <end position="204"/>
    </location>
</feature>
<dbReference type="FunFam" id="3.30.40.10:FF:000312">
    <property type="entry name" value="Zinc finger, FYVE-type, endofin"/>
    <property type="match status" value="1"/>
</dbReference>
<dbReference type="Pfam" id="PF01363">
    <property type="entry name" value="FYVE"/>
    <property type="match status" value="1"/>
</dbReference>
<evidence type="ECO:0000313" key="8">
    <source>
        <dbReference type="Proteomes" id="UP000224567"/>
    </source>
</evidence>
<feature type="compositionally biased region" description="Pro residues" evidence="5">
    <location>
        <begin position="110"/>
        <end position="122"/>
    </location>
</feature>
<dbReference type="Gene3D" id="3.30.40.10">
    <property type="entry name" value="Zinc/RING finger domain, C3HC4 (zinc finger)"/>
    <property type="match status" value="1"/>
</dbReference>
<feature type="domain" description="FYVE-type" evidence="6">
    <location>
        <begin position="478"/>
        <end position="538"/>
    </location>
</feature>
<keyword evidence="3" id="KW-0862">Zinc</keyword>
<dbReference type="GO" id="GO:0000813">
    <property type="term" value="C:ESCRT I complex"/>
    <property type="evidence" value="ECO:0007669"/>
    <property type="project" value="TreeGrafter"/>
</dbReference>
<proteinExistence type="predicted"/>
<dbReference type="Proteomes" id="UP000224567">
    <property type="component" value="Unassembled WGS sequence"/>
</dbReference>
<feature type="region of interest" description="Disordered" evidence="5">
    <location>
        <begin position="216"/>
        <end position="240"/>
    </location>
</feature>
<dbReference type="OrthoDB" id="660555at2759"/>